<organism evidence="6 7">
    <name type="scientific">Agreia pratensis</name>
    <dbReference type="NCBI Taxonomy" id="150121"/>
    <lineage>
        <taxon>Bacteria</taxon>
        <taxon>Bacillati</taxon>
        <taxon>Actinomycetota</taxon>
        <taxon>Actinomycetes</taxon>
        <taxon>Micrococcales</taxon>
        <taxon>Microbacteriaceae</taxon>
        <taxon>Agreia</taxon>
    </lineage>
</organism>
<dbReference type="PANTHER" id="PTHR30419">
    <property type="entry name" value="HTH-TYPE TRANSCRIPTIONAL REGULATOR YBHD"/>
    <property type="match status" value="1"/>
</dbReference>
<dbReference type="InterPro" id="IPR036390">
    <property type="entry name" value="WH_DNA-bd_sf"/>
</dbReference>
<dbReference type="Gene3D" id="1.10.10.10">
    <property type="entry name" value="Winged helix-like DNA-binding domain superfamily/Winged helix DNA-binding domain"/>
    <property type="match status" value="1"/>
</dbReference>
<dbReference type="EMBL" id="FXAY01000002">
    <property type="protein sequence ID" value="SMG26251.1"/>
    <property type="molecule type" value="Genomic_DNA"/>
</dbReference>
<dbReference type="InterPro" id="IPR000847">
    <property type="entry name" value="LysR_HTH_N"/>
</dbReference>
<evidence type="ECO:0000313" key="7">
    <source>
        <dbReference type="Proteomes" id="UP000193244"/>
    </source>
</evidence>
<feature type="domain" description="HTH lysR-type" evidence="5">
    <location>
        <begin position="1"/>
        <end position="58"/>
    </location>
</feature>
<evidence type="ECO:0000259" key="5">
    <source>
        <dbReference type="PROSITE" id="PS50931"/>
    </source>
</evidence>
<proteinExistence type="inferred from homology"/>
<dbReference type="SUPFAM" id="SSF53850">
    <property type="entry name" value="Periplasmic binding protein-like II"/>
    <property type="match status" value="1"/>
</dbReference>
<dbReference type="Proteomes" id="UP000193244">
    <property type="component" value="Unassembled WGS sequence"/>
</dbReference>
<evidence type="ECO:0000256" key="4">
    <source>
        <dbReference type="ARBA" id="ARBA00023163"/>
    </source>
</evidence>
<keyword evidence="7" id="KW-1185">Reference proteome</keyword>
<accession>A0A1X7JEG4</accession>
<dbReference type="Gene3D" id="3.40.190.290">
    <property type="match status" value="1"/>
</dbReference>
<keyword evidence="2" id="KW-0805">Transcription regulation</keyword>
<dbReference type="FunFam" id="1.10.10.10:FF:000001">
    <property type="entry name" value="LysR family transcriptional regulator"/>
    <property type="match status" value="1"/>
</dbReference>
<dbReference type="InterPro" id="IPR036388">
    <property type="entry name" value="WH-like_DNA-bd_sf"/>
</dbReference>
<dbReference type="InterPro" id="IPR005119">
    <property type="entry name" value="LysR_subst-bd"/>
</dbReference>
<dbReference type="PROSITE" id="PS50931">
    <property type="entry name" value="HTH_LYSR"/>
    <property type="match status" value="1"/>
</dbReference>
<dbReference type="RefSeq" id="WP_085484197.1">
    <property type="nucleotide sequence ID" value="NZ_FXAY01000002.1"/>
</dbReference>
<dbReference type="STRING" id="150121.SAMN06296010_1298"/>
<dbReference type="GO" id="GO:0005829">
    <property type="term" value="C:cytosol"/>
    <property type="evidence" value="ECO:0007669"/>
    <property type="project" value="TreeGrafter"/>
</dbReference>
<dbReference type="GO" id="GO:0003700">
    <property type="term" value="F:DNA-binding transcription factor activity"/>
    <property type="evidence" value="ECO:0007669"/>
    <property type="project" value="InterPro"/>
</dbReference>
<dbReference type="PANTHER" id="PTHR30419:SF31">
    <property type="entry name" value="BLR3139 PROTEIN"/>
    <property type="match status" value="1"/>
</dbReference>
<dbReference type="AlphaFoldDB" id="A0A1X7JEG4"/>
<keyword evidence="4" id="KW-0804">Transcription</keyword>
<sequence>MELRQLEHFVAVAEHQHFTRAAESLQISQSGLSASIRALETELGTTLFTRSTRRVQLTPAGTAMLEESQRAVASASAARDAVLAVRGVLRGALRIGTEQCLGGVHLPQELADFRRSHPAVSVRLGFAGSTTLLDQVATGLLDLALVADCGAVPATVELLPIASEGFVVLCHPDHPLAGRGRVEIGDLADETFVGFADGWAARVLADRAFAQEGLAHSVELEVGDVGSLLDLVGYGLGVAVVPAHFADKRPSVLSAVPVTHDALVWTTAIAVPRQAAPAAAALVGRLRQPALKPAA</sequence>
<protein>
    <submittedName>
        <fullName evidence="6">DNA-binding transcriptional regulator, LysR family</fullName>
    </submittedName>
</protein>
<reference evidence="7" key="1">
    <citation type="submission" date="2017-04" db="EMBL/GenBank/DDBJ databases">
        <authorList>
            <person name="Varghese N."/>
            <person name="Submissions S."/>
        </authorList>
    </citation>
    <scope>NUCLEOTIDE SEQUENCE [LARGE SCALE GENOMIC DNA]</scope>
    <source>
        <strain evidence="7">VKM Ac-2510</strain>
    </source>
</reference>
<comment type="similarity">
    <text evidence="1">Belongs to the LysR transcriptional regulatory family.</text>
</comment>
<evidence type="ECO:0000256" key="2">
    <source>
        <dbReference type="ARBA" id="ARBA00023015"/>
    </source>
</evidence>
<evidence type="ECO:0000256" key="1">
    <source>
        <dbReference type="ARBA" id="ARBA00009437"/>
    </source>
</evidence>
<dbReference type="GO" id="GO:0003677">
    <property type="term" value="F:DNA binding"/>
    <property type="evidence" value="ECO:0007669"/>
    <property type="project" value="UniProtKB-KW"/>
</dbReference>
<dbReference type="SUPFAM" id="SSF46785">
    <property type="entry name" value="Winged helix' DNA-binding domain"/>
    <property type="match status" value="1"/>
</dbReference>
<dbReference type="OrthoDB" id="3181812at2"/>
<dbReference type="Pfam" id="PF03466">
    <property type="entry name" value="LysR_substrate"/>
    <property type="match status" value="1"/>
</dbReference>
<evidence type="ECO:0000313" key="6">
    <source>
        <dbReference type="EMBL" id="SMG26251.1"/>
    </source>
</evidence>
<evidence type="ECO:0000256" key="3">
    <source>
        <dbReference type="ARBA" id="ARBA00023125"/>
    </source>
</evidence>
<dbReference type="Pfam" id="PF00126">
    <property type="entry name" value="HTH_1"/>
    <property type="match status" value="1"/>
</dbReference>
<dbReference type="PRINTS" id="PR00039">
    <property type="entry name" value="HTHLYSR"/>
</dbReference>
<gene>
    <name evidence="6" type="ORF">SAMN06296010_1298</name>
</gene>
<keyword evidence="3 6" id="KW-0238">DNA-binding</keyword>
<dbReference type="InterPro" id="IPR050950">
    <property type="entry name" value="HTH-type_LysR_regulators"/>
</dbReference>
<name>A0A1X7JEG4_9MICO</name>